<accession>A0A0A8YKD1</accession>
<organism evidence="2">
    <name type="scientific">Arundo donax</name>
    <name type="common">Giant reed</name>
    <name type="synonym">Donax arundinaceus</name>
    <dbReference type="NCBI Taxonomy" id="35708"/>
    <lineage>
        <taxon>Eukaryota</taxon>
        <taxon>Viridiplantae</taxon>
        <taxon>Streptophyta</taxon>
        <taxon>Embryophyta</taxon>
        <taxon>Tracheophyta</taxon>
        <taxon>Spermatophyta</taxon>
        <taxon>Magnoliopsida</taxon>
        <taxon>Liliopsida</taxon>
        <taxon>Poales</taxon>
        <taxon>Poaceae</taxon>
        <taxon>PACMAD clade</taxon>
        <taxon>Arundinoideae</taxon>
        <taxon>Arundineae</taxon>
        <taxon>Arundo</taxon>
    </lineage>
</organism>
<name>A0A0A8YKD1_ARUDO</name>
<sequence>MQKRKRKTISREIKLSDGGSGQVLGPQKERNISARTGSSAAALPLACAAAAAALAALRDESAGALLGPHAAADEAASLASPAATRLITILRLISSP</sequence>
<proteinExistence type="predicted"/>
<evidence type="ECO:0000256" key="1">
    <source>
        <dbReference type="SAM" id="MobiDB-lite"/>
    </source>
</evidence>
<evidence type="ECO:0000313" key="2">
    <source>
        <dbReference type="EMBL" id="JAD23042.1"/>
    </source>
</evidence>
<reference evidence="2" key="1">
    <citation type="submission" date="2014-09" db="EMBL/GenBank/DDBJ databases">
        <authorList>
            <person name="Magalhaes I.L.F."/>
            <person name="Oliveira U."/>
            <person name="Santos F.R."/>
            <person name="Vidigal T.H.D.A."/>
            <person name="Brescovit A.D."/>
            <person name="Santos A.J."/>
        </authorList>
    </citation>
    <scope>NUCLEOTIDE SEQUENCE</scope>
    <source>
        <tissue evidence="2">Shoot tissue taken approximately 20 cm above the soil surface</tissue>
    </source>
</reference>
<feature type="region of interest" description="Disordered" evidence="1">
    <location>
        <begin position="1"/>
        <end position="27"/>
    </location>
</feature>
<dbReference type="EMBL" id="GBRH01274853">
    <property type="protein sequence ID" value="JAD23042.1"/>
    <property type="molecule type" value="Transcribed_RNA"/>
</dbReference>
<protein>
    <submittedName>
        <fullName evidence="2">Uncharacterized protein</fullName>
    </submittedName>
</protein>
<reference evidence="2" key="2">
    <citation type="journal article" date="2015" name="Data Brief">
        <title>Shoot transcriptome of the giant reed, Arundo donax.</title>
        <authorList>
            <person name="Barrero R.A."/>
            <person name="Guerrero F.D."/>
            <person name="Moolhuijzen P."/>
            <person name="Goolsby J.A."/>
            <person name="Tidwell J."/>
            <person name="Bellgard S.E."/>
            <person name="Bellgard M.I."/>
        </authorList>
    </citation>
    <scope>NUCLEOTIDE SEQUENCE</scope>
    <source>
        <tissue evidence="2">Shoot tissue taken approximately 20 cm above the soil surface</tissue>
    </source>
</reference>
<dbReference type="AlphaFoldDB" id="A0A0A8YKD1"/>